<name>A0A8S1HVN2_9PELO</name>
<dbReference type="Pfam" id="PF01359">
    <property type="entry name" value="Transposase_1"/>
    <property type="match status" value="1"/>
</dbReference>
<evidence type="ECO:0000313" key="2">
    <source>
        <dbReference type="Proteomes" id="UP000835052"/>
    </source>
</evidence>
<dbReference type="AlphaFoldDB" id="A0A8S1HVN2"/>
<protein>
    <recommendedName>
        <fullName evidence="3">Mos1 transposase HTH domain-containing protein</fullName>
    </recommendedName>
</protein>
<dbReference type="InterPro" id="IPR001888">
    <property type="entry name" value="Transposase_1"/>
</dbReference>
<proteinExistence type="predicted"/>
<keyword evidence="2" id="KW-1185">Reference proteome</keyword>
<dbReference type="Proteomes" id="UP000835052">
    <property type="component" value="Unassembled WGS sequence"/>
</dbReference>
<gene>
    <name evidence="1" type="ORF">CAUJ_LOCUS16053</name>
</gene>
<dbReference type="Gene3D" id="3.30.420.10">
    <property type="entry name" value="Ribonuclease H-like superfamily/Ribonuclease H"/>
    <property type="match status" value="1"/>
</dbReference>
<accession>A0A8S1HVN2</accession>
<evidence type="ECO:0000313" key="1">
    <source>
        <dbReference type="EMBL" id="CAD6200154.1"/>
    </source>
</evidence>
<dbReference type="GO" id="GO:0003676">
    <property type="term" value="F:nucleic acid binding"/>
    <property type="evidence" value="ECO:0007669"/>
    <property type="project" value="InterPro"/>
</dbReference>
<reference evidence="1" key="1">
    <citation type="submission" date="2020-10" db="EMBL/GenBank/DDBJ databases">
        <authorList>
            <person name="Kikuchi T."/>
        </authorList>
    </citation>
    <scope>NUCLEOTIDE SEQUENCE</scope>
    <source>
        <strain evidence="1">NKZ352</strain>
    </source>
</reference>
<organism evidence="1 2">
    <name type="scientific">Caenorhabditis auriculariae</name>
    <dbReference type="NCBI Taxonomy" id="2777116"/>
    <lineage>
        <taxon>Eukaryota</taxon>
        <taxon>Metazoa</taxon>
        <taxon>Ecdysozoa</taxon>
        <taxon>Nematoda</taxon>
        <taxon>Chromadorea</taxon>
        <taxon>Rhabditida</taxon>
        <taxon>Rhabditina</taxon>
        <taxon>Rhabditomorpha</taxon>
        <taxon>Rhabditoidea</taxon>
        <taxon>Rhabditidae</taxon>
        <taxon>Peloderinae</taxon>
        <taxon>Caenorhabditis</taxon>
    </lineage>
</organism>
<dbReference type="InterPro" id="IPR036397">
    <property type="entry name" value="RNaseH_sf"/>
</dbReference>
<sequence length="260" mass="28895">MDKGQVRTFVHYELLLGDDTGTAVANICRARKEDAVSQCTVRRWEPSGRPSRVDGEEFRRCIKRKPPSVTTLGCSKSTIQNRLNLLGYHKVLPSAWPSASPSSFIRTRGVYRGPGHGGWEVGPLRQRRPPCCLDPTRRRAAESRPAPAEDDALLLVDRQELLYFELLPQGRMVTASNYTDQLEELAAAIREASPTCLYLLHDNAPPRGEGDPAEVSDARLADGCPSAVFPGPRPLRLQLVPTARAPFGRKKIHQLRQLKV</sequence>
<dbReference type="EMBL" id="CAJGYM010000244">
    <property type="protein sequence ID" value="CAD6200154.1"/>
    <property type="molecule type" value="Genomic_DNA"/>
</dbReference>
<evidence type="ECO:0008006" key="3">
    <source>
        <dbReference type="Google" id="ProtNLM"/>
    </source>
</evidence>
<comment type="caution">
    <text evidence="1">The sequence shown here is derived from an EMBL/GenBank/DDBJ whole genome shotgun (WGS) entry which is preliminary data.</text>
</comment>